<gene>
    <name evidence="2" type="ORF">UV42_C0027G0004</name>
</gene>
<comment type="caution">
    <text evidence="2">The sequence shown here is derived from an EMBL/GenBank/DDBJ whole genome shotgun (WGS) entry which is preliminary data.</text>
</comment>
<evidence type="ECO:0000313" key="2">
    <source>
        <dbReference type="EMBL" id="KKS71468.1"/>
    </source>
</evidence>
<keyword evidence="1" id="KW-0472">Membrane</keyword>
<keyword evidence="1" id="KW-0812">Transmembrane</keyword>
<organism evidence="2 3">
    <name type="scientific">Candidatus Magasanikbacteria bacterium GW2011_GWE2_42_7</name>
    <dbReference type="NCBI Taxonomy" id="1619052"/>
    <lineage>
        <taxon>Bacteria</taxon>
        <taxon>Candidatus Magasanikiibacteriota</taxon>
    </lineage>
</organism>
<sequence length="208" mass="23360">MKKNISNSSSTHGLRGWVFLFVVTIVIVGGVVFWRQRVAAPSDSTPIVEDVLPEAPPDVVDVQNLGNGERLVVNEEAGYEVKVASDMYLYSDKLEENDLVIQDYKEPADGYGGLPGCRVIVDVSEGNLDNIETEVKTTCDNSQDCQSYTIKEVNDYDVDWYEIKYFGEYVTSGDPKYKAQKTNSVYTLYFQQCDDLDFIASVLKNFTL</sequence>
<name>A0A0G1EA50_9BACT</name>
<feature type="transmembrane region" description="Helical" evidence="1">
    <location>
        <begin position="12"/>
        <end position="34"/>
    </location>
</feature>
<reference evidence="2 3" key="1">
    <citation type="journal article" date="2015" name="Nature">
        <title>rRNA introns, odd ribosomes, and small enigmatic genomes across a large radiation of phyla.</title>
        <authorList>
            <person name="Brown C.T."/>
            <person name="Hug L.A."/>
            <person name="Thomas B.C."/>
            <person name="Sharon I."/>
            <person name="Castelle C.J."/>
            <person name="Singh A."/>
            <person name="Wilkins M.J."/>
            <person name="Williams K.H."/>
            <person name="Banfield J.F."/>
        </authorList>
    </citation>
    <scope>NUCLEOTIDE SEQUENCE [LARGE SCALE GENOMIC DNA]</scope>
</reference>
<dbReference type="Proteomes" id="UP000033867">
    <property type="component" value="Unassembled WGS sequence"/>
</dbReference>
<evidence type="ECO:0000256" key="1">
    <source>
        <dbReference type="SAM" id="Phobius"/>
    </source>
</evidence>
<proteinExistence type="predicted"/>
<accession>A0A0G1EA50</accession>
<keyword evidence="1" id="KW-1133">Transmembrane helix</keyword>
<dbReference type="EMBL" id="LCEK01000027">
    <property type="protein sequence ID" value="KKS71468.1"/>
    <property type="molecule type" value="Genomic_DNA"/>
</dbReference>
<dbReference type="AlphaFoldDB" id="A0A0G1EA50"/>
<protein>
    <submittedName>
        <fullName evidence="2">Uncharacterized protein</fullName>
    </submittedName>
</protein>
<evidence type="ECO:0000313" key="3">
    <source>
        <dbReference type="Proteomes" id="UP000033867"/>
    </source>
</evidence>